<name>A0AA35ZCQ9_LACSI</name>
<gene>
    <name evidence="1" type="ORF">LSALG_LOCUS29127</name>
</gene>
<sequence>MIINPISTSRKPETPHKILFHNEYMGQIKSSISNFKTPPSAFTLGEGWRPLCGSMGEIVYIWVGRTSGEDDDNLWQIVGDDFIVRKGLETSSIVQVWAVTRVVMGLQIILMNLFLICDWIESISDLSSPLQRLKIPSLRFDPSQFPVTHLPIRGGLSLNIQPYKATRDKKVSNFVPAMLEGYNR</sequence>
<accession>A0AA35ZCQ9</accession>
<evidence type="ECO:0000313" key="2">
    <source>
        <dbReference type="Proteomes" id="UP001177003"/>
    </source>
</evidence>
<organism evidence="1 2">
    <name type="scientific">Lactuca saligna</name>
    <name type="common">Willowleaf lettuce</name>
    <dbReference type="NCBI Taxonomy" id="75948"/>
    <lineage>
        <taxon>Eukaryota</taxon>
        <taxon>Viridiplantae</taxon>
        <taxon>Streptophyta</taxon>
        <taxon>Embryophyta</taxon>
        <taxon>Tracheophyta</taxon>
        <taxon>Spermatophyta</taxon>
        <taxon>Magnoliopsida</taxon>
        <taxon>eudicotyledons</taxon>
        <taxon>Gunneridae</taxon>
        <taxon>Pentapetalae</taxon>
        <taxon>asterids</taxon>
        <taxon>campanulids</taxon>
        <taxon>Asterales</taxon>
        <taxon>Asteraceae</taxon>
        <taxon>Cichorioideae</taxon>
        <taxon>Cichorieae</taxon>
        <taxon>Lactucinae</taxon>
        <taxon>Lactuca</taxon>
    </lineage>
</organism>
<keyword evidence="2" id="KW-1185">Reference proteome</keyword>
<reference evidence="1" key="1">
    <citation type="submission" date="2023-04" db="EMBL/GenBank/DDBJ databases">
        <authorList>
            <person name="Vijverberg K."/>
            <person name="Xiong W."/>
            <person name="Schranz E."/>
        </authorList>
    </citation>
    <scope>NUCLEOTIDE SEQUENCE</scope>
</reference>
<dbReference type="Proteomes" id="UP001177003">
    <property type="component" value="Chromosome 6"/>
</dbReference>
<dbReference type="AlphaFoldDB" id="A0AA35ZCQ9"/>
<evidence type="ECO:0000313" key="1">
    <source>
        <dbReference type="EMBL" id="CAI9289906.1"/>
    </source>
</evidence>
<proteinExistence type="predicted"/>
<dbReference type="EMBL" id="OX465082">
    <property type="protein sequence ID" value="CAI9289906.1"/>
    <property type="molecule type" value="Genomic_DNA"/>
</dbReference>
<protein>
    <submittedName>
        <fullName evidence="1">Uncharacterized protein</fullName>
    </submittedName>
</protein>